<comment type="caution">
    <text evidence="13">The sequence shown here is derived from an EMBL/GenBank/DDBJ whole genome shotgun (WGS) entry which is preliminary data.</text>
</comment>
<dbReference type="SMART" id="SM00633">
    <property type="entry name" value="Glyco_10"/>
    <property type="match status" value="1"/>
</dbReference>
<keyword evidence="7 10" id="KW-0326">Glycosidase</keyword>
<reference evidence="13 14" key="1">
    <citation type="submission" date="2014-05" db="EMBL/GenBank/DDBJ databases">
        <title>Draft Genome Sequence of Nitratireductor basaltis Strain UMTGB225, A Marine Bacterium Isolated from Green Barrel Tunicate.</title>
        <authorList>
            <person name="Gan H.Y."/>
        </authorList>
    </citation>
    <scope>NUCLEOTIDE SEQUENCE [LARGE SCALE GENOMIC DNA]</scope>
    <source>
        <strain evidence="13 14">UMTGB225</strain>
    </source>
</reference>
<keyword evidence="6 10" id="KW-0119">Carbohydrate metabolism</keyword>
<evidence type="ECO:0000256" key="10">
    <source>
        <dbReference type="RuleBase" id="RU361174"/>
    </source>
</evidence>
<evidence type="ECO:0000313" key="14">
    <source>
        <dbReference type="Proteomes" id="UP000053675"/>
    </source>
</evidence>
<dbReference type="GO" id="GO:0045493">
    <property type="term" value="P:xylan catabolic process"/>
    <property type="evidence" value="ECO:0007669"/>
    <property type="project" value="UniProtKB-KW"/>
</dbReference>
<dbReference type="InterPro" id="IPR044846">
    <property type="entry name" value="GH10"/>
</dbReference>
<accession>A0A084U8G6</accession>
<evidence type="ECO:0000313" key="13">
    <source>
        <dbReference type="EMBL" id="KFB09252.1"/>
    </source>
</evidence>
<proteinExistence type="inferred from homology"/>
<dbReference type="PANTHER" id="PTHR31490:SF88">
    <property type="entry name" value="BETA-XYLANASE"/>
    <property type="match status" value="1"/>
</dbReference>
<dbReference type="InterPro" id="IPR017853">
    <property type="entry name" value="GH"/>
</dbReference>
<evidence type="ECO:0000256" key="9">
    <source>
        <dbReference type="PROSITE-ProRule" id="PRU10061"/>
    </source>
</evidence>
<evidence type="ECO:0000256" key="2">
    <source>
        <dbReference type="ARBA" id="ARBA00007495"/>
    </source>
</evidence>
<dbReference type="EC" id="3.2.1.8" evidence="10"/>
<dbReference type="PANTHER" id="PTHR31490">
    <property type="entry name" value="GLYCOSYL HYDROLASE"/>
    <property type="match status" value="1"/>
</dbReference>
<dbReference type="Pfam" id="PF00331">
    <property type="entry name" value="Glyco_hydro_10"/>
    <property type="match status" value="1"/>
</dbReference>
<keyword evidence="8 10" id="KW-0624">Polysaccharide degradation</keyword>
<dbReference type="InterPro" id="IPR006311">
    <property type="entry name" value="TAT_signal"/>
</dbReference>
<dbReference type="RefSeq" id="WP_036478990.1">
    <property type="nucleotide sequence ID" value="NZ_JMQM01000001.1"/>
</dbReference>
<keyword evidence="4 11" id="KW-0732">Signal</keyword>
<keyword evidence="14" id="KW-1185">Reference proteome</keyword>
<dbReference type="GO" id="GO:0031176">
    <property type="term" value="F:endo-1,4-beta-xylanase activity"/>
    <property type="evidence" value="ECO:0007669"/>
    <property type="project" value="UniProtKB-EC"/>
</dbReference>
<dbReference type="STRING" id="472175.EL18_00267"/>
<dbReference type="SUPFAM" id="SSF51445">
    <property type="entry name" value="(Trans)glycosidases"/>
    <property type="match status" value="1"/>
</dbReference>
<dbReference type="PATRIC" id="fig|472175.3.peg.274"/>
<dbReference type="InterPro" id="IPR001000">
    <property type="entry name" value="GH10_dom"/>
</dbReference>
<evidence type="ECO:0000256" key="8">
    <source>
        <dbReference type="ARBA" id="ARBA00023326"/>
    </source>
</evidence>
<evidence type="ECO:0000256" key="6">
    <source>
        <dbReference type="ARBA" id="ARBA00023277"/>
    </source>
</evidence>
<feature type="chain" id="PRO_5001783045" description="Beta-xylanase" evidence="11">
    <location>
        <begin position="27"/>
        <end position="370"/>
    </location>
</feature>
<name>A0A084U8G6_9HYPH</name>
<dbReference type="Gene3D" id="3.20.20.80">
    <property type="entry name" value="Glycosidases"/>
    <property type="match status" value="1"/>
</dbReference>
<organism evidence="13 14">
    <name type="scientific">Nitratireductor basaltis</name>
    <dbReference type="NCBI Taxonomy" id="472175"/>
    <lineage>
        <taxon>Bacteria</taxon>
        <taxon>Pseudomonadati</taxon>
        <taxon>Pseudomonadota</taxon>
        <taxon>Alphaproteobacteria</taxon>
        <taxon>Hyphomicrobiales</taxon>
        <taxon>Phyllobacteriaceae</taxon>
        <taxon>Nitratireductor</taxon>
    </lineage>
</organism>
<feature type="signal peptide" evidence="11">
    <location>
        <begin position="1"/>
        <end position="26"/>
    </location>
</feature>
<feature type="active site" description="Nucleophile" evidence="9">
    <location>
        <position position="273"/>
    </location>
</feature>
<gene>
    <name evidence="13" type="primary">cex</name>
    <name evidence="13" type="ORF">EL18_00267</name>
</gene>
<dbReference type="PROSITE" id="PS00591">
    <property type="entry name" value="GH10_1"/>
    <property type="match status" value="1"/>
</dbReference>
<evidence type="ECO:0000256" key="4">
    <source>
        <dbReference type="ARBA" id="ARBA00022729"/>
    </source>
</evidence>
<dbReference type="Proteomes" id="UP000053675">
    <property type="component" value="Unassembled WGS sequence"/>
</dbReference>
<evidence type="ECO:0000256" key="7">
    <source>
        <dbReference type="ARBA" id="ARBA00023295"/>
    </source>
</evidence>
<evidence type="ECO:0000256" key="11">
    <source>
        <dbReference type="SAM" id="SignalP"/>
    </source>
</evidence>
<dbReference type="PRINTS" id="PR00134">
    <property type="entry name" value="GLHYDRLASE10"/>
</dbReference>
<feature type="domain" description="GH10" evidence="12">
    <location>
        <begin position="27"/>
        <end position="364"/>
    </location>
</feature>
<dbReference type="eggNOG" id="COG3693">
    <property type="taxonomic scope" value="Bacteria"/>
</dbReference>
<dbReference type="EMBL" id="JMQM01000001">
    <property type="protein sequence ID" value="KFB09252.1"/>
    <property type="molecule type" value="Genomic_DNA"/>
</dbReference>
<dbReference type="PROSITE" id="PS51760">
    <property type="entry name" value="GH10_2"/>
    <property type="match status" value="1"/>
</dbReference>
<evidence type="ECO:0000256" key="3">
    <source>
        <dbReference type="ARBA" id="ARBA00022651"/>
    </source>
</evidence>
<evidence type="ECO:0000256" key="5">
    <source>
        <dbReference type="ARBA" id="ARBA00022801"/>
    </source>
</evidence>
<sequence length="370" mass="41510">MLSRRDFLAGATAALGASFSAGNARAANAGSGLNEVARRSGRIFGASVRMDQVSAEPGLANAVASQCGMLTPEIHLKWNSIEYRKGQVWYQPVDALVKHARQNGQTVYGHTLIWEQGTPDWALHHLHHKKDWDFVAAHFERLLKRYHADIPVWDVVNEPIDTQNGSKGLRRNTFQRVFGSGYIEQALHTARHFAPDAKLMLNDYSFEYDNHVEADRRATFLKLLERLKAKGVPLDGVGIQAHLDLGKGPLRHQIIGPFLQAIADMGLEIYITELDVKERDYRATAAIRDQRVADEVARYLDIALDQRAVKGVTTWGLSDKHSWLKVERGDRVDRRRYGNPAPNRGLPYDVSMKPKLMYKALERSLGGGLS</sequence>
<comment type="catalytic activity">
    <reaction evidence="1 10">
        <text>Endohydrolysis of (1-&gt;4)-beta-D-xylosidic linkages in xylans.</text>
        <dbReference type="EC" id="3.2.1.8"/>
    </reaction>
</comment>
<dbReference type="PROSITE" id="PS51318">
    <property type="entry name" value="TAT"/>
    <property type="match status" value="1"/>
</dbReference>
<evidence type="ECO:0000259" key="12">
    <source>
        <dbReference type="PROSITE" id="PS51760"/>
    </source>
</evidence>
<protein>
    <recommendedName>
        <fullName evidence="10">Beta-xylanase</fullName>
        <ecNumber evidence="10">3.2.1.8</ecNumber>
    </recommendedName>
</protein>
<comment type="similarity">
    <text evidence="2 10">Belongs to the glycosyl hydrolase 10 (cellulase F) family.</text>
</comment>
<evidence type="ECO:0000256" key="1">
    <source>
        <dbReference type="ARBA" id="ARBA00000681"/>
    </source>
</evidence>
<dbReference type="OrthoDB" id="9815836at2"/>
<dbReference type="AlphaFoldDB" id="A0A084U8G6"/>
<keyword evidence="5 10" id="KW-0378">Hydrolase</keyword>
<dbReference type="InterPro" id="IPR031158">
    <property type="entry name" value="GH10_AS"/>
</dbReference>
<keyword evidence="3 13" id="KW-0858">Xylan degradation</keyword>